<evidence type="ECO:0000313" key="9">
    <source>
        <dbReference type="EMBL" id="EEY23669.1"/>
    </source>
</evidence>
<dbReference type="PROSITE" id="PS50048">
    <property type="entry name" value="ZN2_CY6_FUNGAL_2"/>
    <property type="match status" value="1"/>
</dbReference>
<dbReference type="PANTHER" id="PTHR36206:SF13">
    <property type="entry name" value="TRANSCRIPTIONAL REGULATORY PROTEIN MOC3"/>
    <property type="match status" value="1"/>
</dbReference>
<dbReference type="eggNOG" id="ENOG502RI0K">
    <property type="taxonomic scope" value="Eukaryota"/>
</dbReference>
<accession>C9SY04</accession>
<dbReference type="InterPro" id="IPR052360">
    <property type="entry name" value="Transcr_Regulatory_Proteins"/>
</dbReference>
<reference evidence="10" key="1">
    <citation type="journal article" date="2011" name="PLoS Pathog.">
        <title>Comparative genomics yields insights into niche adaptation of plant vascular wilt pathogens.</title>
        <authorList>
            <person name="Klosterman S.J."/>
            <person name="Subbarao K.V."/>
            <person name="Kang S."/>
            <person name="Veronese P."/>
            <person name="Gold S.E."/>
            <person name="Thomma B.P.H.J."/>
            <person name="Chen Z."/>
            <person name="Henrissat B."/>
            <person name="Lee Y.-H."/>
            <person name="Park J."/>
            <person name="Garcia-Pedrajas M.D."/>
            <person name="Barbara D.J."/>
            <person name="Anchieta A."/>
            <person name="de Jonge R."/>
            <person name="Santhanam P."/>
            <person name="Maruthachalam K."/>
            <person name="Atallah Z."/>
            <person name="Amyotte S.G."/>
            <person name="Paz Z."/>
            <person name="Inderbitzin P."/>
            <person name="Hayes R.J."/>
            <person name="Heiman D.I."/>
            <person name="Young S."/>
            <person name="Zeng Q."/>
            <person name="Engels R."/>
            <person name="Galagan J."/>
            <person name="Cuomo C.A."/>
            <person name="Dobinson K.F."/>
            <person name="Ma L.-J."/>
        </authorList>
    </citation>
    <scope>NUCLEOTIDE SEQUENCE [LARGE SCALE GENOMIC DNA]</scope>
    <source>
        <strain evidence="10">VaMs.102 / ATCC MYA-4576 / FGSC 10136</strain>
    </source>
</reference>
<dbReference type="InterPro" id="IPR001138">
    <property type="entry name" value="Zn2Cys6_DnaBD"/>
</dbReference>
<dbReference type="STRING" id="526221.C9SY04"/>
<dbReference type="CDD" id="cd00067">
    <property type="entry name" value="GAL4"/>
    <property type="match status" value="1"/>
</dbReference>
<feature type="region of interest" description="Disordered" evidence="7">
    <location>
        <begin position="1"/>
        <end position="34"/>
    </location>
</feature>
<evidence type="ECO:0000256" key="7">
    <source>
        <dbReference type="SAM" id="MobiDB-lite"/>
    </source>
</evidence>
<dbReference type="AlphaFoldDB" id="C9SY04"/>
<gene>
    <name evidence="9" type="ORF">VDBG_09779</name>
</gene>
<evidence type="ECO:0000256" key="2">
    <source>
        <dbReference type="ARBA" id="ARBA00022833"/>
    </source>
</evidence>
<dbReference type="KEGG" id="val:VDBG_09779"/>
<dbReference type="OrthoDB" id="3598904at2759"/>
<proteinExistence type="predicted"/>
<dbReference type="GO" id="GO:0008270">
    <property type="term" value="F:zinc ion binding"/>
    <property type="evidence" value="ECO:0007669"/>
    <property type="project" value="InterPro"/>
</dbReference>
<feature type="domain" description="Zn(2)-C6 fungal-type" evidence="8">
    <location>
        <begin position="43"/>
        <end position="71"/>
    </location>
</feature>
<keyword evidence="10" id="KW-1185">Reference proteome</keyword>
<dbReference type="InterPro" id="IPR036864">
    <property type="entry name" value="Zn2-C6_fun-type_DNA-bd_sf"/>
</dbReference>
<evidence type="ECO:0000256" key="1">
    <source>
        <dbReference type="ARBA" id="ARBA00022723"/>
    </source>
</evidence>
<organism evidence="10">
    <name type="scientific">Verticillium alfalfae (strain VaMs.102 / ATCC MYA-4576 / FGSC 10136)</name>
    <name type="common">Verticillium wilt of alfalfa</name>
    <name type="synonym">Verticillium albo-atrum</name>
    <dbReference type="NCBI Taxonomy" id="526221"/>
    <lineage>
        <taxon>Eukaryota</taxon>
        <taxon>Fungi</taxon>
        <taxon>Dikarya</taxon>
        <taxon>Ascomycota</taxon>
        <taxon>Pezizomycotina</taxon>
        <taxon>Sordariomycetes</taxon>
        <taxon>Hypocreomycetidae</taxon>
        <taxon>Glomerellales</taxon>
        <taxon>Plectosphaerellaceae</taxon>
        <taxon>Verticillium</taxon>
    </lineage>
</organism>
<dbReference type="OMA" id="HYLGTCT"/>
<dbReference type="GO" id="GO:0003677">
    <property type="term" value="F:DNA binding"/>
    <property type="evidence" value="ECO:0007669"/>
    <property type="project" value="UniProtKB-KW"/>
</dbReference>
<keyword evidence="2" id="KW-0862">Zinc</keyword>
<keyword evidence="3" id="KW-0805">Transcription regulation</keyword>
<dbReference type="SMART" id="SM00066">
    <property type="entry name" value="GAL4"/>
    <property type="match status" value="1"/>
</dbReference>
<evidence type="ECO:0000256" key="3">
    <source>
        <dbReference type="ARBA" id="ARBA00023015"/>
    </source>
</evidence>
<name>C9SY04_VERA1</name>
<dbReference type="SUPFAM" id="SSF57701">
    <property type="entry name" value="Zn2/Cys6 DNA-binding domain"/>
    <property type="match status" value="1"/>
</dbReference>
<dbReference type="HOGENOM" id="CLU_011409_9_0_1"/>
<keyword evidence="1" id="KW-0479">Metal-binding</keyword>
<dbReference type="Pfam" id="PF00172">
    <property type="entry name" value="Zn_clus"/>
    <property type="match status" value="1"/>
</dbReference>
<keyword evidence="5" id="KW-0804">Transcription</keyword>
<keyword evidence="6" id="KW-0539">Nucleus</keyword>
<sequence length="494" mass="54489">MINSPLRRVPSTAPNPDPTSHDQAVSLTKPKRSRVSNAKAKTGCITCKKRHVKCDETKPHCRKCLAIRGHCEGYAPPKIPKQRGRVAVVAKTANMLQQTLLDPDLLDFHDATGLKYFNEFVKLSQAPWNVAASNGDLWSVLLPQLARANDTLRHAAMAIGAVSLGGRGTLSSELPLTPAGRGPPNYSPRELHATTYLCHALKLQSRSSSVQDTIFLSVMLLYFETLRGNIKAALNHVNHGLALLLTLTTSQEANAHIRSLAPNPGPLLGAVTNVFFTLAAQARHILTGRVGNCRPLPHFAKGLRHRVSFQEVGAFLPLFQRIMLQSHDSKDYLRALHLRLQYLGVTLFENAPQFLSIDSVRALTPLFREFLTTASAALRAARLTTDKPAYGTSLQCGLSMWLFGTALFCRDAVVRDEAVVMLSEYPGQDGLWSTRALHLLAVRNRDVEKANAVEGSDAEQWARLWRRSTPWKRAAPKSSSGTWNAMSMHRVGPW</sequence>
<evidence type="ECO:0000256" key="6">
    <source>
        <dbReference type="ARBA" id="ARBA00023242"/>
    </source>
</evidence>
<keyword evidence="4" id="KW-0238">DNA-binding</keyword>
<dbReference type="RefSeq" id="XP_003000059.1">
    <property type="nucleotide sequence ID" value="XM_003000013.1"/>
</dbReference>
<evidence type="ECO:0000259" key="8">
    <source>
        <dbReference type="PROSITE" id="PS50048"/>
    </source>
</evidence>
<dbReference type="GO" id="GO:0000981">
    <property type="term" value="F:DNA-binding transcription factor activity, RNA polymerase II-specific"/>
    <property type="evidence" value="ECO:0007669"/>
    <property type="project" value="InterPro"/>
</dbReference>
<dbReference type="Gene3D" id="4.10.240.10">
    <property type="entry name" value="Zn(2)-C6 fungal-type DNA-binding domain"/>
    <property type="match status" value="1"/>
</dbReference>
<dbReference type="EMBL" id="DS985229">
    <property type="protein sequence ID" value="EEY23669.1"/>
    <property type="molecule type" value="Genomic_DNA"/>
</dbReference>
<evidence type="ECO:0000313" key="10">
    <source>
        <dbReference type="Proteomes" id="UP000008698"/>
    </source>
</evidence>
<dbReference type="Proteomes" id="UP000008698">
    <property type="component" value="Unassembled WGS sequence"/>
</dbReference>
<protein>
    <recommendedName>
        <fullName evidence="8">Zn(2)-C6 fungal-type domain-containing protein</fullName>
    </recommendedName>
</protein>
<evidence type="ECO:0000256" key="4">
    <source>
        <dbReference type="ARBA" id="ARBA00023125"/>
    </source>
</evidence>
<dbReference type="GeneID" id="9531966"/>
<dbReference type="PROSITE" id="PS00463">
    <property type="entry name" value="ZN2_CY6_FUNGAL_1"/>
    <property type="match status" value="1"/>
</dbReference>
<dbReference type="PANTHER" id="PTHR36206">
    <property type="entry name" value="ASPERCRYPTIN BIOSYNTHESIS CLUSTER-SPECIFIC TRANSCRIPTION REGULATOR ATNN-RELATED"/>
    <property type="match status" value="1"/>
</dbReference>
<evidence type="ECO:0000256" key="5">
    <source>
        <dbReference type="ARBA" id="ARBA00023163"/>
    </source>
</evidence>